<reference evidence="3" key="1">
    <citation type="submission" date="2013-01" db="EMBL/GenBank/DDBJ databases">
        <title>Draft Genome Sequence of a Mulberry Tree, Morus notabilis C.K. Schneid.</title>
        <authorList>
            <person name="He N."/>
            <person name="Zhao S."/>
        </authorList>
    </citation>
    <scope>NUCLEOTIDE SEQUENCE</scope>
</reference>
<gene>
    <name evidence="2" type="ORF">L484_005952</name>
</gene>
<protein>
    <submittedName>
        <fullName evidence="2">Uncharacterized protein</fullName>
    </submittedName>
</protein>
<dbReference type="EMBL" id="KE344908">
    <property type="protein sequence ID" value="EXB86241.1"/>
    <property type="molecule type" value="Genomic_DNA"/>
</dbReference>
<evidence type="ECO:0000256" key="1">
    <source>
        <dbReference type="SAM" id="MobiDB-lite"/>
    </source>
</evidence>
<name>W9RE92_9ROSA</name>
<keyword evidence="3" id="KW-1185">Reference proteome</keyword>
<feature type="compositionally biased region" description="Basic and acidic residues" evidence="1">
    <location>
        <begin position="1"/>
        <end position="21"/>
    </location>
</feature>
<proteinExistence type="predicted"/>
<evidence type="ECO:0000313" key="3">
    <source>
        <dbReference type="Proteomes" id="UP000030645"/>
    </source>
</evidence>
<dbReference type="Proteomes" id="UP000030645">
    <property type="component" value="Unassembled WGS sequence"/>
</dbReference>
<organism evidence="2 3">
    <name type="scientific">Morus notabilis</name>
    <dbReference type="NCBI Taxonomy" id="981085"/>
    <lineage>
        <taxon>Eukaryota</taxon>
        <taxon>Viridiplantae</taxon>
        <taxon>Streptophyta</taxon>
        <taxon>Embryophyta</taxon>
        <taxon>Tracheophyta</taxon>
        <taxon>Spermatophyta</taxon>
        <taxon>Magnoliopsida</taxon>
        <taxon>eudicotyledons</taxon>
        <taxon>Gunneridae</taxon>
        <taxon>Pentapetalae</taxon>
        <taxon>rosids</taxon>
        <taxon>fabids</taxon>
        <taxon>Rosales</taxon>
        <taxon>Moraceae</taxon>
        <taxon>Moreae</taxon>
        <taxon>Morus</taxon>
    </lineage>
</organism>
<accession>W9RE92</accession>
<dbReference type="AlphaFoldDB" id="W9RE92"/>
<evidence type="ECO:0000313" key="2">
    <source>
        <dbReference type="EMBL" id="EXB86241.1"/>
    </source>
</evidence>
<feature type="region of interest" description="Disordered" evidence="1">
    <location>
        <begin position="1"/>
        <end position="23"/>
    </location>
</feature>
<sequence length="179" mass="21881">MSGVREIKRSRERERERERNLQRVQRQKARKQWLDSDRLREKKRERRERVLLVFRRKKKRTQVFEVHLTLDDDYLLKIAEVRDQCSDLHRSNLQRCNILAISFLEITTEIDRCKADSEVGERDQQPERLTAKERSRREGARVKKESNNDGERERASVRERQERESGQERKGRGRERERR</sequence>
<feature type="region of interest" description="Disordered" evidence="1">
    <location>
        <begin position="115"/>
        <end position="179"/>
    </location>
</feature>